<organism evidence="2 3">
    <name type="scientific">Lacticaseibacillus pabuli</name>
    <dbReference type="NCBI Taxonomy" id="3025672"/>
    <lineage>
        <taxon>Bacteria</taxon>
        <taxon>Bacillati</taxon>
        <taxon>Bacillota</taxon>
        <taxon>Bacilli</taxon>
        <taxon>Lactobacillales</taxon>
        <taxon>Lactobacillaceae</taxon>
        <taxon>Lacticaseibacillus</taxon>
    </lineage>
</organism>
<dbReference type="PANTHER" id="PTHR43162:SF1">
    <property type="entry name" value="PRESTALK A DIFFERENTIATION PROTEIN A"/>
    <property type="match status" value="1"/>
</dbReference>
<dbReference type="Pfam" id="PF05368">
    <property type="entry name" value="NmrA"/>
    <property type="match status" value="1"/>
</dbReference>
<evidence type="ECO:0000313" key="3">
    <source>
        <dbReference type="Proteomes" id="UP001220377"/>
    </source>
</evidence>
<name>A0ABY7WSU8_9LACO</name>
<dbReference type="InterPro" id="IPR051604">
    <property type="entry name" value="Ergot_Alk_Oxidoreductase"/>
</dbReference>
<reference evidence="2 3" key="1">
    <citation type="submission" date="2023-02" db="EMBL/GenBank/DDBJ databases">
        <title>Genome sequence of Lacticaseibacillus sp. KACC 23028.</title>
        <authorList>
            <person name="Kim S."/>
            <person name="Heo J."/>
            <person name="Kwon S.-W."/>
        </authorList>
    </citation>
    <scope>NUCLEOTIDE SEQUENCE [LARGE SCALE GENOMIC DNA]</scope>
    <source>
        <strain evidence="2 3">KACC 23028</strain>
    </source>
</reference>
<dbReference type="Proteomes" id="UP001220377">
    <property type="component" value="Chromosome"/>
</dbReference>
<dbReference type="Gene3D" id="3.90.25.10">
    <property type="entry name" value="UDP-galactose 4-epimerase, domain 1"/>
    <property type="match status" value="1"/>
</dbReference>
<feature type="domain" description="NmrA-like" evidence="1">
    <location>
        <begin position="3"/>
        <end position="219"/>
    </location>
</feature>
<dbReference type="Gene3D" id="3.40.50.720">
    <property type="entry name" value="NAD(P)-binding Rossmann-like Domain"/>
    <property type="match status" value="1"/>
</dbReference>
<sequence>MTKILVLGSTGNIGWPLVQNLAQRQGVTVVAGIHRHVPPAMQALGVPTVCFDFLNDSTFEPALDGVDKVFFVRPPQLANPEKDMLPFLQTVKQHRVSQVVFISLMGVEHNSMVPHRKIERMIVDLGLTHTFLRPSFFMQNLTTTHKYDLQEHHDLFVPAGNAKTSFIDARDIAAAAAVVLLDPQYVGQALTITGPAALTYRETAAIMTRVTGVPISYSHPGLLKFRRVMLRRGLKKDFVNVMVMLYVITRLGNAKATTNTLPELLGHSGRTMAQFAADEVAPLIQK</sequence>
<dbReference type="InterPro" id="IPR036291">
    <property type="entry name" value="NAD(P)-bd_dom_sf"/>
</dbReference>
<gene>
    <name evidence="2" type="ORF">PQ472_03175</name>
</gene>
<dbReference type="InterPro" id="IPR008030">
    <property type="entry name" value="NmrA-like"/>
</dbReference>
<accession>A0ABY7WSU8</accession>
<proteinExistence type="predicted"/>
<dbReference type="EMBL" id="CP117884">
    <property type="protein sequence ID" value="WDF83253.1"/>
    <property type="molecule type" value="Genomic_DNA"/>
</dbReference>
<evidence type="ECO:0000313" key="2">
    <source>
        <dbReference type="EMBL" id="WDF83253.1"/>
    </source>
</evidence>
<dbReference type="PANTHER" id="PTHR43162">
    <property type="match status" value="1"/>
</dbReference>
<dbReference type="RefSeq" id="WP_274261291.1">
    <property type="nucleotide sequence ID" value="NZ_CP117884.1"/>
</dbReference>
<evidence type="ECO:0000259" key="1">
    <source>
        <dbReference type="Pfam" id="PF05368"/>
    </source>
</evidence>
<protein>
    <submittedName>
        <fullName evidence="2">NmrA family NAD(P)-binding protein</fullName>
    </submittedName>
</protein>
<keyword evidence="3" id="KW-1185">Reference proteome</keyword>
<dbReference type="SUPFAM" id="SSF51735">
    <property type="entry name" value="NAD(P)-binding Rossmann-fold domains"/>
    <property type="match status" value="1"/>
</dbReference>